<sequence length="76" mass="9027">MKHVIEVFDRHSEERLLSVEIPNSRHKELAKLMAWHTPEDEFDGYDLSLEQVRTLEGWTGRTLRDENHIVQLVCIE</sequence>
<proteinExistence type="predicted"/>
<dbReference type="Pfam" id="PF24731">
    <property type="entry name" value="DUF7683"/>
    <property type="match status" value="1"/>
</dbReference>
<organism evidence="2 3">
    <name type="scientific">Pseudomonas fluorescens</name>
    <dbReference type="NCBI Taxonomy" id="294"/>
    <lineage>
        <taxon>Bacteria</taxon>
        <taxon>Pseudomonadati</taxon>
        <taxon>Pseudomonadota</taxon>
        <taxon>Gammaproteobacteria</taxon>
        <taxon>Pseudomonadales</taxon>
        <taxon>Pseudomonadaceae</taxon>
        <taxon>Pseudomonas</taxon>
    </lineage>
</organism>
<dbReference type="EMBL" id="CABVJF010000010">
    <property type="protein sequence ID" value="VVQ04066.1"/>
    <property type="molecule type" value="Genomic_DNA"/>
</dbReference>
<reference evidence="2 3" key="1">
    <citation type="submission" date="2019-09" db="EMBL/GenBank/DDBJ databases">
        <authorList>
            <person name="Chandra G."/>
            <person name="Truman W A."/>
        </authorList>
    </citation>
    <scope>NUCLEOTIDE SEQUENCE [LARGE SCALE GENOMIC DNA]</scope>
    <source>
        <strain evidence="2">PS928</strain>
    </source>
</reference>
<protein>
    <recommendedName>
        <fullName evidence="1">DUF7683 domain-containing protein</fullName>
    </recommendedName>
</protein>
<accession>A0A5E7U1V3</accession>
<feature type="domain" description="DUF7683" evidence="1">
    <location>
        <begin position="3"/>
        <end position="72"/>
    </location>
</feature>
<name>A0A5E7U1V3_PSEFL</name>
<evidence type="ECO:0000313" key="2">
    <source>
        <dbReference type="EMBL" id="VVQ04066.1"/>
    </source>
</evidence>
<dbReference type="OrthoDB" id="6903768at2"/>
<evidence type="ECO:0000259" key="1">
    <source>
        <dbReference type="Pfam" id="PF24731"/>
    </source>
</evidence>
<evidence type="ECO:0000313" key="3">
    <source>
        <dbReference type="Proteomes" id="UP000381378"/>
    </source>
</evidence>
<dbReference type="Proteomes" id="UP000381378">
    <property type="component" value="Unassembled WGS sequence"/>
</dbReference>
<dbReference type="InterPro" id="IPR056100">
    <property type="entry name" value="DUF7683"/>
</dbReference>
<gene>
    <name evidence="2" type="ORF">PS928_02843</name>
</gene>
<dbReference type="AlphaFoldDB" id="A0A5E7U1V3"/>